<dbReference type="GO" id="GO:0016831">
    <property type="term" value="F:carboxy-lyase activity"/>
    <property type="evidence" value="ECO:0007669"/>
    <property type="project" value="InterPro"/>
</dbReference>
<dbReference type="RefSeq" id="WP_022635608.1">
    <property type="nucleotide sequence ID" value="NZ_ASJR01000001.1"/>
</dbReference>
<dbReference type="GO" id="GO:0005737">
    <property type="term" value="C:cytoplasm"/>
    <property type="evidence" value="ECO:0007669"/>
    <property type="project" value="TreeGrafter"/>
</dbReference>
<evidence type="ECO:0000259" key="2">
    <source>
        <dbReference type="Pfam" id="PF04909"/>
    </source>
</evidence>
<dbReference type="Pfam" id="PF04909">
    <property type="entry name" value="Amidohydro_2"/>
    <property type="match status" value="1"/>
</dbReference>
<evidence type="ECO:0000256" key="1">
    <source>
        <dbReference type="ARBA" id="ARBA00023239"/>
    </source>
</evidence>
<protein>
    <submittedName>
        <fullName evidence="3">Amidohydrolase 2</fullName>
    </submittedName>
</protein>
<evidence type="ECO:0000313" key="4">
    <source>
        <dbReference type="Proteomes" id="UP000017148"/>
    </source>
</evidence>
<accession>U7DCE7</accession>
<reference evidence="3 4" key="1">
    <citation type="journal article" date="2013" name="Environ. Microbiol.">
        <title>Genome analysis of Chitinivibrio alkaliphilus gen. nov., sp. nov., a novel extremely haloalkaliphilic anaerobic chitinolytic bacterium from the candidate phylum Termite Group 3.</title>
        <authorList>
            <person name="Sorokin D.Y."/>
            <person name="Gumerov V.M."/>
            <person name="Rakitin A.L."/>
            <person name="Beletsky A.V."/>
            <person name="Damste J.S."/>
            <person name="Muyzer G."/>
            <person name="Mardanov A.V."/>
            <person name="Ravin N.V."/>
        </authorList>
    </citation>
    <scope>NUCLEOTIDE SEQUENCE [LARGE SCALE GENOMIC DNA]</scope>
    <source>
        <strain evidence="3 4">ACht1</strain>
    </source>
</reference>
<dbReference type="SUPFAM" id="SSF51556">
    <property type="entry name" value="Metallo-dependent hydrolases"/>
    <property type="match status" value="1"/>
</dbReference>
<sequence>MSKNVSCIDVHGHVFPDFLAEKAVQHVHDMSEGMPPPALRGTRDALLESMHRGGIDHVVTLPVATKISQVSSINASLPEATEEITPFGAIHPESPDYRREISQLEKRGIRGVKIHPEFQNFYIDAPSLDEFFSYLAKSSLIVLTHAGHDPGPFSGEHATPERIKARLTRTPGLTLIAAHMGGFLQWDRVEEYLVGEDLYLDTAAVAGYMSQTQFERICRTHGTERILFGSDSPWFSQSRARGFVESCSFSRCEQEDIFFRSAQKLLW</sequence>
<dbReference type="eggNOG" id="COG2159">
    <property type="taxonomic scope" value="Bacteria"/>
</dbReference>
<dbReference type="EMBL" id="ASJR01000001">
    <property type="protein sequence ID" value="ERP39248.1"/>
    <property type="molecule type" value="Genomic_DNA"/>
</dbReference>
<keyword evidence="3" id="KW-0378">Hydrolase</keyword>
<dbReference type="GO" id="GO:0019748">
    <property type="term" value="P:secondary metabolic process"/>
    <property type="evidence" value="ECO:0007669"/>
    <property type="project" value="TreeGrafter"/>
</dbReference>
<dbReference type="PANTHER" id="PTHR21240:SF28">
    <property type="entry name" value="ISO-OROTATE DECARBOXYLASE (EUROFUNG)"/>
    <property type="match status" value="1"/>
</dbReference>
<dbReference type="InterPro" id="IPR032465">
    <property type="entry name" value="ACMSD"/>
</dbReference>
<dbReference type="OrthoDB" id="9777673at2"/>
<organism evidence="3 4">
    <name type="scientific">Chitinivibrio alkaliphilus ACht1</name>
    <dbReference type="NCBI Taxonomy" id="1313304"/>
    <lineage>
        <taxon>Bacteria</taxon>
        <taxon>Pseudomonadati</taxon>
        <taxon>Fibrobacterota</taxon>
        <taxon>Chitinivibrionia</taxon>
        <taxon>Chitinivibrionales</taxon>
        <taxon>Chitinivibrionaceae</taxon>
        <taxon>Chitinivibrio</taxon>
    </lineage>
</organism>
<dbReference type="AlphaFoldDB" id="U7DCE7"/>
<dbReference type="Proteomes" id="UP000017148">
    <property type="component" value="Unassembled WGS sequence"/>
</dbReference>
<dbReference type="CDD" id="cd01292">
    <property type="entry name" value="metallo-dependent_hydrolases"/>
    <property type="match status" value="1"/>
</dbReference>
<evidence type="ECO:0000313" key="3">
    <source>
        <dbReference type="EMBL" id="ERP39248.1"/>
    </source>
</evidence>
<proteinExistence type="predicted"/>
<gene>
    <name evidence="3" type="ORF">CALK_0039</name>
</gene>
<comment type="caution">
    <text evidence="3">The sequence shown here is derived from an EMBL/GenBank/DDBJ whole genome shotgun (WGS) entry which is preliminary data.</text>
</comment>
<dbReference type="PANTHER" id="PTHR21240">
    <property type="entry name" value="2-AMINO-3-CARBOXYLMUCONATE-6-SEMIALDEHYDE DECARBOXYLASE"/>
    <property type="match status" value="1"/>
</dbReference>
<dbReference type="InterPro" id="IPR032466">
    <property type="entry name" value="Metal_Hydrolase"/>
</dbReference>
<dbReference type="Gene3D" id="3.20.20.140">
    <property type="entry name" value="Metal-dependent hydrolases"/>
    <property type="match status" value="1"/>
</dbReference>
<dbReference type="InterPro" id="IPR006680">
    <property type="entry name" value="Amidohydro-rel"/>
</dbReference>
<name>U7DCE7_9BACT</name>
<dbReference type="GO" id="GO:0016787">
    <property type="term" value="F:hydrolase activity"/>
    <property type="evidence" value="ECO:0007669"/>
    <property type="project" value="UniProtKB-KW"/>
</dbReference>
<keyword evidence="1" id="KW-0456">Lyase</keyword>
<dbReference type="STRING" id="1313304.CALK_0039"/>
<feature type="domain" description="Amidohydrolase-related" evidence="2">
    <location>
        <begin position="8"/>
        <end position="241"/>
    </location>
</feature>
<keyword evidence="4" id="KW-1185">Reference proteome</keyword>